<gene>
    <name evidence="3" type="ORF">THRCLA_02902</name>
</gene>
<dbReference type="AlphaFoldDB" id="A0A1W0A3Q7"/>
<proteinExistence type="predicted"/>
<feature type="compositionally biased region" description="Acidic residues" evidence="1">
    <location>
        <begin position="522"/>
        <end position="531"/>
    </location>
</feature>
<comment type="caution">
    <text evidence="3">The sequence shown here is derived from an EMBL/GenBank/DDBJ whole genome shotgun (WGS) entry which is preliminary data.</text>
</comment>
<dbReference type="STRING" id="74557.A0A1W0A3Q7"/>
<evidence type="ECO:0000259" key="2">
    <source>
        <dbReference type="PROSITE" id="PS51140"/>
    </source>
</evidence>
<dbReference type="EMBL" id="JNBS01000534">
    <property type="protein sequence ID" value="OQS04897.1"/>
    <property type="molecule type" value="Genomic_DNA"/>
</dbReference>
<dbReference type="Gene3D" id="1.10.8.10">
    <property type="entry name" value="DNA helicase RuvA subunit, C-terminal domain"/>
    <property type="match status" value="1"/>
</dbReference>
<feature type="compositionally biased region" description="Basic and acidic residues" evidence="1">
    <location>
        <begin position="532"/>
        <end position="541"/>
    </location>
</feature>
<feature type="compositionally biased region" description="Basic and acidic residues" evidence="1">
    <location>
        <begin position="556"/>
        <end position="567"/>
    </location>
</feature>
<dbReference type="InterPro" id="IPR009060">
    <property type="entry name" value="UBA-like_sf"/>
</dbReference>
<dbReference type="GO" id="GO:0043130">
    <property type="term" value="F:ubiquitin binding"/>
    <property type="evidence" value="ECO:0007669"/>
    <property type="project" value="InterPro"/>
</dbReference>
<dbReference type="InterPro" id="IPR052586">
    <property type="entry name" value="ASCC2"/>
</dbReference>
<dbReference type="Proteomes" id="UP000243217">
    <property type="component" value="Unassembled WGS sequence"/>
</dbReference>
<dbReference type="CDD" id="cd14364">
    <property type="entry name" value="CUE_ASCC2"/>
    <property type="match status" value="1"/>
</dbReference>
<feature type="compositionally biased region" description="Basic residues" evidence="1">
    <location>
        <begin position="568"/>
        <end position="600"/>
    </location>
</feature>
<feature type="region of interest" description="Disordered" evidence="1">
    <location>
        <begin position="319"/>
        <end position="339"/>
    </location>
</feature>
<dbReference type="SUPFAM" id="SSF46934">
    <property type="entry name" value="UBA-like"/>
    <property type="match status" value="1"/>
</dbReference>
<dbReference type="Pfam" id="PF02845">
    <property type="entry name" value="CUE"/>
    <property type="match status" value="1"/>
</dbReference>
<dbReference type="PANTHER" id="PTHR21494">
    <property type="entry name" value="ACTIVATING SIGNAL COINTEGRATOR 1 COMPLEX SUBUNIT 2 ASC-1 COMPLEX SUBUNIT P100"/>
    <property type="match status" value="1"/>
</dbReference>
<evidence type="ECO:0000313" key="3">
    <source>
        <dbReference type="EMBL" id="OQS04897.1"/>
    </source>
</evidence>
<keyword evidence="4" id="KW-1185">Reference proteome</keyword>
<evidence type="ECO:0000313" key="4">
    <source>
        <dbReference type="Proteomes" id="UP000243217"/>
    </source>
</evidence>
<protein>
    <recommendedName>
        <fullName evidence="2">CUE domain-containing protein</fullName>
    </recommendedName>
</protein>
<evidence type="ECO:0000256" key="1">
    <source>
        <dbReference type="SAM" id="MobiDB-lite"/>
    </source>
</evidence>
<organism evidence="3 4">
    <name type="scientific">Thraustotheca clavata</name>
    <dbReference type="NCBI Taxonomy" id="74557"/>
    <lineage>
        <taxon>Eukaryota</taxon>
        <taxon>Sar</taxon>
        <taxon>Stramenopiles</taxon>
        <taxon>Oomycota</taxon>
        <taxon>Saprolegniomycetes</taxon>
        <taxon>Saprolegniales</taxon>
        <taxon>Achlyaceae</taxon>
        <taxon>Thraustotheca</taxon>
    </lineage>
</organism>
<dbReference type="PROSITE" id="PS51140">
    <property type="entry name" value="CUE"/>
    <property type="match status" value="1"/>
</dbReference>
<feature type="domain" description="CUE" evidence="2">
    <location>
        <begin position="341"/>
        <end position="384"/>
    </location>
</feature>
<dbReference type="InterPro" id="IPR003892">
    <property type="entry name" value="CUE"/>
</dbReference>
<dbReference type="InterPro" id="IPR041800">
    <property type="entry name" value="ASCC2_CUE"/>
</dbReference>
<sequence length="600" mass="68107">MTAKALLSVENSVFLRSFTNDLKFSAWVFGEMKSLVKKIATKQAFSSDLATNLLTIVVRVLAAEPHEVQLDQLAQRGVFSVARILVMCSLYAPSNRQAMEWCMERLFQCAPVLKDQITMVIPMFTQVLVDIHQKVNMLKAHDEIAKELLDHIADTTHSINAMTRCSPTILEMLTPQGETIQHAFNGNTLLYAIFVCYECDLPMLSSLNSENEVWQQSIGKVRSYCLNLLDTWMEHHLLSVLRMGSSQSEEACENLFGVIDILLHGNNAPAIMTDNGTFLSDYNQLYNFKAACKLAFQQAQIDEARGDYLVLMLDKLPLRPSGKQQKPEKQPEQSQVSDDEKLLHAISQVQEVFPDLGDGFLELCIKAYNYQAEQAIMGLLEENLPEAIAPLDRSLRKTDAAYKEIVNPKSKAILKSDQIWVGKKKQPEAYKPESAKENAEYAAKTQALIMSYDEEPPLWLDAPTNEYNDDYNDELEDYTPFSANDEMDYEEIKARNKLVRAQEAEDEYWESMRNRNHSAQEESNESNDDDEQVKKEEEKRSIGRNMTTAKNGAIVAEDKTASNDAKKQNKNRARKEHNKAKVGNHNRKDGARRKQAKGMI</sequence>
<dbReference type="SMART" id="SM00546">
    <property type="entry name" value="CUE"/>
    <property type="match status" value="1"/>
</dbReference>
<feature type="region of interest" description="Disordered" evidence="1">
    <location>
        <begin position="499"/>
        <end position="600"/>
    </location>
</feature>
<dbReference type="OrthoDB" id="5577209at2759"/>
<dbReference type="PANTHER" id="PTHR21494:SF0">
    <property type="entry name" value="ACTIVATING SIGNAL COINTEGRATOR 1 COMPLEX SUBUNIT 2"/>
    <property type="match status" value="1"/>
</dbReference>
<accession>A0A1W0A3Q7</accession>
<reference evidence="3 4" key="1">
    <citation type="journal article" date="2014" name="Genome Biol. Evol.">
        <title>The secreted proteins of Achlya hypogyna and Thraustotheca clavata identify the ancestral oomycete secretome and reveal gene acquisitions by horizontal gene transfer.</title>
        <authorList>
            <person name="Misner I."/>
            <person name="Blouin N."/>
            <person name="Leonard G."/>
            <person name="Richards T.A."/>
            <person name="Lane C.E."/>
        </authorList>
    </citation>
    <scope>NUCLEOTIDE SEQUENCE [LARGE SCALE GENOMIC DNA]</scope>
    <source>
        <strain evidence="3 4">ATCC 34112</strain>
    </source>
</reference>
<name>A0A1W0A3Q7_9STRA</name>